<feature type="compositionally biased region" description="Basic and acidic residues" evidence="1">
    <location>
        <begin position="8"/>
        <end position="29"/>
    </location>
</feature>
<evidence type="ECO:0000313" key="4">
    <source>
        <dbReference type="Proteomes" id="UP001158576"/>
    </source>
</evidence>
<proteinExistence type="predicted"/>
<gene>
    <name evidence="3" type="ORF">OKIOD_LOCUS9513</name>
</gene>
<accession>A0ABN7SSZ5</accession>
<dbReference type="Gene3D" id="3.30.160.60">
    <property type="entry name" value="Classic Zinc Finger"/>
    <property type="match status" value="1"/>
</dbReference>
<keyword evidence="4" id="KW-1185">Reference proteome</keyword>
<dbReference type="SUPFAM" id="SSF57667">
    <property type="entry name" value="beta-beta-alpha zinc fingers"/>
    <property type="match status" value="1"/>
</dbReference>
<dbReference type="SMART" id="SM00355">
    <property type="entry name" value="ZnF_C2H2"/>
    <property type="match status" value="1"/>
</dbReference>
<name>A0ABN7SSZ5_OIKDI</name>
<feature type="compositionally biased region" description="Basic and acidic residues" evidence="1">
    <location>
        <begin position="203"/>
        <end position="221"/>
    </location>
</feature>
<dbReference type="InterPro" id="IPR013087">
    <property type="entry name" value="Znf_C2H2_type"/>
</dbReference>
<feature type="region of interest" description="Disordered" evidence="1">
    <location>
        <begin position="248"/>
        <end position="270"/>
    </location>
</feature>
<sequence>MMKSVSKMKKEKEIKGEIKEEPVEVKEEPEGTFVGIAEKVKDNPRKAKTKKKIKDENSNKVPDKSHQVDLFATALATGDQIIEKQTKKKKSKKYKNSEGKKKIKEEGSRKDVKTEPDDSSYGESLQKEDRKKTLRPKKKDVRREAKIENASDETSEDSKLPQRKKQERKPKNPDFSKKKPFQCEVCGNRFKTKATLKAHTKKFHEEKTVKQEPNKEIKEEEMVNEEPIEGFVFKEPYLPRRFIPLNKPLNQFAKPPFIGPKTRQNDSKKT</sequence>
<feature type="region of interest" description="Disordered" evidence="1">
    <location>
        <begin position="203"/>
        <end position="223"/>
    </location>
</feature>
<evidence type="ECO:0000313" key="3">
    <source>
        <dbReference type="EMBL" id="CAG5103384.1"/>
    </source>
</evidence>
<feature type="domain" description="C2H2-type" evidence="2">
    <location>
        <begin position="183"/>
        <end position="204"/>
    </location>
</feature>
<dbReference type="EMBL" id="OU015566">
    <property type="protein sequence ID" value="CAG5103384.1"/>
    <property type="molecule type" value="Genomic_DNA"/>
</dbReference>
<feature type="compositionally biased region" description="Basic and acidic residues" evidence="1">
    <location>
        <begin position="95"/>
        <end position="116"/>
    </location>
</feature>
<feature type="region of interest" description="Disordered" evidence="1">
    <location>
        <begin position="1"/>
        <end position="181"/>
    </location>
</feature>
<feature type="compositionally biased region" description="Basic and acidic residues" evidence="1">
    <location>
        <begin position="53"/>
        <end position="67"/>
    </location>
</feature>
<dbReference type="PROSITE" id="PS00028">
    <property type="entry name" value="ZINC_FINGER_C2H2_1"/>
    <property type="match status" value="1"/>
</dbReference>
<evidence type="ECO:0000256" key="1">
    <source>
        <dbReference type="SAM" id="MobiDB-lite"/>
    </source>
</evidence>
<protein>
    <submittedName>
        <fullName evidence="3">Oidioi.mRNA.OKI2018_I69.chr1.g748.t1.cds</fullName>
    </submittedName>
</protein>
<dbReference type="Proteomes" id="UP001158576">
    <property type="component" value="Chromosome 1"/>
</dbReference>
<organism evidence="3 4">
    <name type="scientific">Oikopleura dioica</name>
    <name type="common">Tunicate</name>
    <dbReference type="NCBI Taxonomy" id="34765"/>
    <lineage>
        <taxon>Eukaryota</taxon>
        <taxon>Metazoa</taxon>
        <taxon>Chordata</taxon>
        <taxon>Tunicata</taxon>
        <taxon>Appendicularia</taxon>
        <taxon>Copelata</taxon>
        <taxon>Oikopleuridae</taxon>
        <taxon>Oikopleura</taxon>
    </lineage>
</organism>
<evidence type="ECO:0000259" key="2">
    <source>
        <dbReference type="PROSITE" id="PS00028"/>
    </source>
</evidence>
<dbReference type="InterPro" id="IPR036236">
    <property type="entry name" value="Znf_C2H2_sf"/>
</dbReference>
<reference evidence="3 4" key="1">
    <citation type="submission" date="2021-04" db="EMBL/GenBank/DDBJ databases">
        <authorList>
            <person name="Bliznina A."/>
        </authorList>
    </citation>
    <scope>NUCLEOTIDE SEQUENCE [LARGE SCALE GENOMIC DNA]</scope>
</reference>